<dbReference type="PROSITE" id="PS01091">
    <property type="entry name" value="TATD_3"/>
    <property type="match status" value="1"/>
</dbReference>
<evidence type="ECO:0000313" key="5">
    <source>
        <dbReference type="EMBL" id="SFO54789.1"/>
    </source>
</evidence>
<dbReference type="PANTHER" id="PTHR46124">
    <property type="entry name" value="D-AMINOACYL-TRNA DEACYLASE"/>
    <property type="match status" value="1"/>
</dbReference>
<dbReference type="InterPro" id="IPR015991">
    <property type="entry name" value="TatD/YcfH-like"/>
</dbReference>
<dbReference type="GO" id="GO:0016788">
    <property type="term" value="F:hydrolase activity, acting on ester bonds"/>
    <property type="evidence" value="ECO:0007669"/>
    <property type="project" value="InterPro"/>
</dbReference>
<dbReference type="PROSITE" id="PS01137">
    <property type="entry name" value="TATD_1"/>
    <property type="match status" value="1"/>
</dbReference>
<comment type="similarity">
    <text evidence="1">Belongs to the metallo-dependent hydrolases superfamily. TatD-type hydrolase family.</text>
</comment>
<reference evidence="5 6" key="1">
    <citation type="submission" date="2016-10" db="EMBL/GenBank/DDBJ databases">
        <authorList>
            <person name="de Groot N.N."/>
        </authorList>
    </citation>
    <scope>NUCLEOTIDE SEQUENCE [LARGE SCALE GENOMIC DNA]</scope>
    <source>
        <strain evidence="5 6">CGMCC 1.9157</strain>
    </source>
</reference>
<feature type="binding site" evidence="4">
    <location>
        <position position="204"/>
    </location>
    <ligand>
        <name>a divalent metal cation</name>
        <dbReference type="ChEBI" id="CHEBI:60240"/>
        <label>1</label>
    </ligand>
</feature>
<name>A0A1I5I365_9HYPH</name>
<feature type="binding site" evidence="4">
    <location>
        <position position="154"/>
    </location>
    <ligand>
        <name>a divalent metal cation</name>
        <dbReference type="ChEBI" id="CHEBI:60240"/>
        <label>2</label>
    </ligand>
</feature>
<evidence type="ECO:0000256" key="3">
    <source>
        <dbReference type="ARBA" id="ARBA00022801"/>
    </source>
</evidence>
<proteinExistence type="inferred from homology"/>
<dbReference type="SUPFAM" id="SSF51556">
    <property type="entry name" value="Metallo-dependent hydrolases"/>
    <property type="match status" value="1"/>
</dbReference>
<dbReference type="InterPro" id="IPR018228">
    <property type="entry name" value="DNase_TatD-rel_CS"/>
</dbReference>
<evidence type="ECO:0000256" key="1">
    <source>
        <dbReference type="ARBA" id="ARBA00009275"/>
    </source>
</evidence>
<dbReference type="AlphaFoldDB" id="A0A1I5I365"/>
<accession>A0A1I5I365</accession>
<dbReference type="PROSITE" id="PS01090">
    <property type="entry name" value="TATD_2"/>
    <property type="match status" value="1"/>
</dbReference>
<dbReference type="OrthoDB" id="9810005at2"/>
<feature type="binding site" evidence="4">
    <location>
        <position position="128"/>
    </location>
    <ligand>
        <name>a divalent metal cation</name>
        <dbReference type="ChEBI" id="CHEBI:60240"/>
        <label>2</label>
    </ligand>
</feature>
<dbReference type="RefSeq" id="WP_090073531.1">
    <property type="nucleotide sequence ID" value="NZ_FOVR01000008.1"/>
</dbReference>
<organism evidence="5 6">
    <name type="scientific">Cohaesibacter marisflavi</name>
    <dbReference type="NCBI Taxonomy" id="655353"/>
    <lineage>
        <taxon>Bacteria</taxon>
        <taxon>Pseudomonadati</taxon>
        <taxon>Pseudomonadota</taxon>
        <taxon>Alphaproteobacteria</taxon>
        <taxon>Hyphomicrobiales</taxon>
        <taxon>Cohaesibacteraceae</taxon>
    </lineage>
</organism>
<dbReference type="PANTHER" id="PTHR46124:SF2">
    <property type="entry name" value="D-AMINOACYL-TRNA DEACYLASE"/>
    <property type="match status" value="1"/>
</dbReference>
<keyword evidence="6" id="KW-1185">Reference proteome</keyword>
<dbReference type="Proteomes" id="UP000199236">
    <property type="component" value="Unassembled WGS sequence"/>
</dbReference>
<dbReference type="CDD" id="cd01310">
    <property type="entry name" value="TatD_DNAse"/>
    <property type="match status" value="1"/>
</dbReference>
<dbReference type="GO" id="GO:0004536">
    <property type="term" value="F:DNA nuclease activity"/>
    <property type="evidence" value="ECO:0007669"/>
    <property type="project" value="InterPro"/>
</dbReference>
<dbReference type="GO" id="GO:0005829">
    <property type="term" value="C:cytosol"/>
    <property type="evidence" value="ECO:0007669"/>
    <property type="project" value="TreeGrafter"/>
</dbReference>
<dbReference type="NCBIfam" id="TIGR00010">
    <property type="entry name" value="YchF/TatD family DNA exonuclease"/>
    <property type="match status" value="1"/>
</dbReference>
<keyword evidence="3" id="KW-0378">Hydrolase</keyword>
<dbReference type="Pfam" id="PF01026">
    <property type="entry name" value="TatD_DNase"/>
    <property type="match status" value="1"/>
</dbReference>
<gene>
    <name evidence="5" type="ORF">SAMN04488056_1085</name>
</gene>
<evidence type="ECO:0000256" key="4">
    <source>
        <dbReference type="PIRSR" id="PIRSR005902-1"/>
    </source>
</evidence>
<evidence type="ECO:0000256" key="2">
    <source>
        <dbReference type="ARBA" id="ARBA00022723"/>
    </source>
</evidence>
<dbReference type="PIRSF" id="PIRSF005902">
    <property type="entry name" value="DNase_TatD"/>
    <property type="match status" value="1"/>
</dbReference>
<evidence type="ECO:0000313" key="6">
    <source>
        <dbReference type="Proteomes" id="UP000199236"/>
    </source>
</evidence>
<dbReference type="GO" id="GO:0046872">
    <property type="term" value="F:metal ion binding"/>
    <property type="evidence" value="ECO:0007669"/>
    <property type="project" value="UniProtKB-KW"/>
</dbReference>
<dbReference type="STRING" id="655353.SAMN04488056_1085"/>
<feature type="binding site" evidence="4">
    <location>
        <position position="92"/>
    </location>
    <ligand>
        <name>a divalent metal cation</name>
        <dbReference type="ChEBI" id="CHEBI:60240"/>
        <label>1</label>
    </ligand>
</feature>
<feature type="binding site" evidence="4">
    <location>
        <position position="6"/>
    </location>
    <ligand>
        <name>a divalent metal cation</name>
        <dbReference type="ChEBI" id="CHEBI:60240"/>
        <label>1</label>
    </ligand>
</feature>
<dbReference type="InterPro" id="IPR001130">
    <property type="entry name" value="TatD-like"/>
</dbReference>
<dbReference type="FunFam" id="3.20.20.140:FF:000005">
    <property type="entry name" value="TatD family hydrolase"/>
    <property type="match status" value="1"/>
</dbReference>
<dbReference type="EMBL" id="FOVR01000008">
    <property type="protein sequence ID" value="SFO54789.1"/>
    <property type="molecule type" value="Genomic_DNA"/>
</dbReference>
<sequence length="258" mass="29097">MLVDSHCHLDFPDFKEELDDVVRRAELAGVGHMVTICTRIKKFDEIKAIAERYDNVFCSVGSHPHNADEELDYSAEDIAKLAEHPKCVAIGEVGLDYFYDNAPREAQAEGFRRHIKAARMTGLPLSIHTRDAEDDTIAILKEGMEEGAFPALLHCYSSNRELAMRSLEMGLYVSLSGILTFKRSQEIRDTIKDVPLDRLLVETDAPYLAPMPYRGKRNEPSYVVNTAQVLADVKGVSLEEITKITTDNFFRLFSKATR</sequence>
<keyword evidence="2 4" id="KW-0479">Metal-binding</keyword>
<dbReference type="InterPro" id="IPR032466">
    <property type="entry name" value="Metal_Hydrolase"/>
</dbReference>
<dbReference type="Gene3D" id="3.20.20.140">
    <property type="entry name" value="Metal-dependent hydrolases"/>
    <property type="match status" value="1"/>
</dbReference>
<feature type="binding site" evidence="4">
    <location>
        <position position="8"/>
    </location>
    <ligand>
        <name>a divalent metal cation</name>
        <dbReference type="ChEBI" id="CHEBI:60240"/>
        <label>1</label>
    </ligand>
</feature>
<protein>
    <submittedName>
        <fullName evidence="5">TatD DNase family protein</fullName>
    </submittedName>
</protein>